<keyword evidence="2" id="KW-1185">Reference proteome</keyword>
<evidence type="ECO:0000313" key="1">
    <source>
        <dbReference type="EMBL" id="CCH02057.1"/>
    </source>
</evidence>
<evidence type="ECO:0000313" key="2">
    <source>
        <dbReference type="Proteomes" id="UP000011058"/>
    </source>
</evidence>
<proteinExistence type="predicted"/>
<organism evidence="1 2">
    <name type="scientific">Fibrella aestuarina BUZ 2</name>
    <dbReference type="NCBI Taxonomy" id="1166018"/>
    <lineage>
        <taxon>Bacteria</taxon>
        <taxon>Pseudomonadati</taxon>
        <taxon>Bacteroidota</taxon>
        <taxon>Cytophagia</taxon>
        <taxon>Cytophagales</taxon>
        <taxon>Spirosomataceae</taxon>
        <taxon>Fibrella</taxon>
    </lineage>
</organism>
<name>I0KD54_9BACT</name>
<dbReference type="HOGENOM" id="CLU_2843391_0_0_10"/>
<dbReference type="KEGG" id="fae:FAES_4057"/>
<dbReference type="RefSeq" id="WP_015333156.1">
    <property type="nucleotide sequence ID" value="NC_020054.1"/>
</dbReference>
<dbReference type="STRING" id="1166018.FAES_4057"/>
<dbReference type="AlphaFoldDB" id="I0KD54"/>
<reference evidence="1 2" key="1">
    <citation type="journal article" date="2012" name="J. Bacteriol.">
        <title>Genome Sequence of Fibrella aestuarina BUZ 2T, a Filamentous Marine Bacterium.</title>
        <authorList>
            <person name="Filippini M."/>
            <person name="Qi W."/>
            <person name="Blom J."/>
            <person name="Goesmann A."/>
            <person name="Smits T.H."/>
            <person name="Bagheri H.C."/>
        </authorList>
    </citation>
    <scope>NUCLEOTIDE SEQUENCE [LARGE SCALE GENOMIC DNA]</scope>
    <source>
        <strain evidence="2">BUZ 2T</strain>
    </source>
</reference>
<accession>I0KD54</accession>
<sequence length="65" mass="7044">MSEPLKPDAPAFPIADETPGLTKRELIAKDILAGLVVQAGLGRNHPELVREAISLTDELIKQLNE</sequence>
<dbReference type="EMBL" id="HE796683">
    <property type="protein sequence ID" value="CCH02057.1"/>
    <property type="molecule type" value="Genomic_DNA"/>
</dbReference>
<gene>
    <name evidence="1" type="ORF">FAES_4057</name>
</gene>
<dbReference type="Proteomes" id="UP000011058">
    <property type="component" value="Chromosome"/>
</dbReference>
<protein>
    <submittedName>
        <fullName evidence="1">Uncharacterized protein</fullName>
    </submittedName>
</protein>